<feature type="non-terminal residue" evidence="2">
    <location>
        <position position="1"/>
    </location>
</feature>
<evidence type="ECO:0000313" key="2">
    <source>
        <dbReference type="EMBL" id="GAG87625.1"/>
    </source>
</evidence>
<dbReference type="AlphaFoldDB" id="X1AXX0"/>
<feature type="region of interest" description="Disordered" evidence="1">
    <location>
        <begin position="258"/>
        <end position="279"/>
    </location>
</feature>
<proteinExistence type="predicted"/>
<organism evidence="2">
    <name type="scientific">marine sediment metagenome</name>
    <dbReference type="NCBI Taxonomy" id="412755"/>
    <lineage>
        <taxon>unclassified sequences</taxon>
        <taxon>metagenomes</taxon>
        <taxon>ecological metagenomes</taxon>
    </lineage>
</organism>
<sequence>SPKPTLDIFKDIQRIGAFGQDIALQPEQPDIDFTATIETMKLPSETMNKGIQQIGEGDALTGALNVGLGIAHTMFLPFSLPFAATTDVLRSGGRVAGIEDVTESAARVFEIPFEIPGRLVEEGQRQIDAGLQSLGVDTKQTDQAIVGELIRRGLVKPNASPEELANTMTEINKLGATILTLKAAHIGYRKTVGKKVTTKDVERLKAPKIDIKGEAIELQKMLAKEKVVPKGFERVKPLAEKQLEPKFKEVKPLKGKLTKKEVVKKKKRNVKANHLKQSQ</sequence>
<reference evidence="2" key="1">
    <citation type="journal article" date="2014" name="Front. Microbiol.">
        <title>High frequency of phylogenetically diverse reductive dehalogenase-homologous genes in deep subseafloor sedimentary metagenomes.</title>
        <authorList>
            <person name="Kawai M."/>
            <person name="Futagami T."/>
            <person name="Toyoda A."/>
            <person name="Takaki Y."/>
            <person name="Nishi S."/>
            <person name="Hori S."/>
            <person name="Arai W."/>
            <person name="Tsubouchi T."/>
            <person name="Morono Y."/>
            <person name="Uchiyama I."/>
            <person name="Ito T."/>
            <person name="Fujiyama A."/>
            <person name="Inagaki F."/>
            <person name="Takami H."/>
        </authorList>
    </citation>
    <scope>NUCLEOTIDE SEQUENCE</scope>
    <source>
        <strain evidence="2">Expedition CK06-06</strain>
    </source>
</reference>
<evidence type="ECO:0000256" key="1">
    <source>
        <dbReference type="SAM" id="MobiDB-lite"/>
    </source>
</evidence>
<protein>
    <submittedName>
        <fullName evidence="2">Uncharacterized protein</fullName>
    </submittedName>
</protein>
<comment type="caution">
    <text evidence="2">The sequence shown here is derived from an EMBL/GenBank/DDBJ whole genome shotgun (WGS) entry which is preliminary data.</text>
</comment>
<accession>X1AXX0</accession>
<dbReference type="EMBL" id="BART01011642">
    <property type="protein sequence ID" value="GAG87625.1"/>
    <property type="molecule type" value="Genomic_DNA"/>
</dbReference>
<gene>
    <name evidence="2" type="ORF">S01H4_24700</name>
</gene>
<name>X1AXX0_9ZZZZ</name>